<accession>A0A8X6G8W0</accession>
<name>A0A8X6G8W0_TRICU</name>
<organism evidence="1 2">
    <name type="scientific">Trichonephila clavata</name>
    <name type="common">Joro spider</name>
    <name type="synonym">Nephila clavata</name>
    <dbReference type="NCBI Taxonomy" id="2740835"/>
    <lineage>
        <taxon>Eukaryota</taxon>
        <taxon>Metazoa</taxon>
        <taxon>Ecdysozoa</taxon>
        <taxon>Arthropoda</taxon>
        <taxon>Chelicerata</taxon>
        <taxon>Arachnida</taxon>
        <taxon>Araneae</taxon>
        <taxon>Araneomorphae</taxon>
        <taxon>Entelegynae</taxon>
        <taxon>Araneoidea</taxon>
        <taxon>Nephilidae</taxon>
        <taxon>Trichonephila</taxon>
    </lineage>
</organism>
<keyword evidence="2" id="KW-1185">Reference proteome</keyword>
<dbReference type="EMBL" id="BMAO01034731">
    <property type="protein sequence ID" value="GFQ98517.1"/>
    <property type="molecule type" value="Genomic_DNA"/>
</dbReference>
<dbReference type="AlphaFoldDB" id="A0A8X6G8W0"/>
<proteinExistence type="predicted"/>
<dbReference type="Proteomes" id="UP000887116">
    <property type="component" value="Unassembled WGS sequence"/>
</dbReference>
<reference evidence="1" key="1">
    <citation type="submission" date="2020-07" db="EMBL/GenBank/DDBJ databases">
        <title>Multicomponent nature underlies the extraordinary mechanical properties of spider dragline silk.</title>
        <authorList>
            <person name="Kono N."/>
            <person name="Nakamura H."/>
            <person name="Mori M."/>
            <person name="Yoshida Y."/>
            <person name="Ohtoshi R."/>
            <person name="Malay A.D."/>
            <person name="Moran D.A.P."/>
            <person name="Tomita M."/>
            <person name="Numata K."/>
            <person name="Arakawa K."/>
        </authorList>
    </citation>
    <scope>NUCLEOTIDE SEQUENCE</scope>
</reference>
<evidence type="ECO:0000313" key="2">
    <source>
        <dbReference type="Proteomes" id="UP000887116"/>
    </source>
</evidence>
<protein>
    <submittedName>
        <fullName evidence="1">Uncharacterized protein</fullName>
    </submittedName>
</protein>
<gene>
    <name evidence="1" type="ORF">TNCT_166671</name>
</gene>
<evidence type="ECO:0000313" key="1">
    <source>
        <dbReference type="EMBL" id="GFQ98517.1"/>
    </source>
</evidence>
<comment type="caution">
    <text evidence="1">The sequence shown here is derived from an EMBL/GenBank/DDBJ whole genome shotgun (WGS) entry which is preliminary data.</text>
</comment>
<sequence length="220" mass="23304">MAFTPASDSEGPLFAPSFSRSPVRGLFQGLSLDASQTPPPFLTAAPPSPDLPATPICTDNAGVPHIVVDVLLVPVRPAPAPIVHHSLASGVSNTLRLSARFECHFCGHSAKTQKGLNHSLVRVHRYIVAPKESALLFPSPPVSSQCESLTITPSGFVDLTLRTTSLVVAPAPSAQVPSADTTFTISSVKLSPFQQEWIKRCSEATLDSIDQFVQSLADCP</sequence>